<sequence length="179" mass="20121">MLTGSTPWEKPFVEHTHAHRDVCTPANTKYAQGALSSQRGWRGHSFVASRMKNCIHCTSSRHCAVMSVDTGPALARYSMLVSVWSAAREPALKLRQCKLSDRSSSCQAEALGYVRRLEGSKCRNRRTTMISEQAKMELESNMPFFLGLRFASFGWPSPWSYFLDILIDHVLIAPRLGPT</sequence>
<dbReference type="AlphaFoldDB" id="A0A067SFS4"/>
<evidence type="ECO:0000313" key="1">
    <source>
        <dbReference type="EMBL" id="KDR66579.1"/>
    </source>
</evidence>
<dbReference type="Proteomes" id="UP000027222">
    <property type="component" value="Unassembled WGS sequence"/>
</dbReference>
<keyword evidence="2" id="KW-1185">Reference proteome</keyword>
<evidence type="ECO:0000313" key="2">
    <source>
        <dbReference type="Proteomes" id="UP000027222"/>
    </source>
</evidence>
<dbReference type="EMBL" id="KL142422">
    <property type="protein sequence ID" value="KDR66579.1"/>
    <property type="molecule type" value="Genomic_DNA"/>
</dbReference>
<accession>A0A067SFS4</accession>
<organism evidence="1 2">
    <name type="scientific">Galerina marginata (strain CBS 339.88)</name>
    <dbReference type="NCBI Taxonomy" id="685588"/>
    <lineage>
        <taxon>Eukaryota</taxon>
        <taxon>Fungi</taxon>
        <taxon>Dikarya</taxon>
        <taxon>Basidiomycota</taxon>
        <taxon>Agaricomycotina</taxon>
        <taxon>Agaricomycetes</taxon>
        <taxon>Agaricomycetidae</taxon>
        <taxon>Agaricales</taxon>
        <taxon>Agaricineae</taxon>
        <taxon>Strophariaceae</taxon>
        <taxon>Galerina</taxon>
    </lineage>
</organism>
<name>A0A067SFS4_GALM3</name>
<dbReference type="HOGENOM" id="CLU_1503556_0_0_1"/>
<proteinExistence type="predicted"/>
<reference evidence="2" key="1">
    <citation type="journal article" date="2014" name="Proc. Natl. Acad. Sci. U.S.A.">
        <title>Extensive sampling of basidiomycete genomes demonstrates inadequacy of the white-rot/brown-rot paradigm for wood decay fungi.</title>
        <authorList>
            <person name="Riley R."/>
            <person name="Salamov A.A."/>
            <person name="Brown D.W."/>
            <person name="Nagy L.G."/>
            <person name="Floudas D."/>
            <person name="Held B.W."/>
            <person name="Levasseur A."/>
            <person name="Lombard V."/>
            <person name="Morin E."/>
            <person name="Otillar R."/>
            <person name="Lindquist E.A."/>
            <person name="Sun H."/>
            <person name="LaButti K.M."/>
            <person name="Schmutz J."/>
            <person name="Jabbour D."/>
            <person name="Luo H."/>
            <person name="Baker S.E."/>
            <person name="Pisabarro A.G."/>
            <person name="Walton J.D."/>
            <person name="Blanchette R.A."/>
            <person name="Henrissat B."/>
            <person name="Martin F."/>
            <person name="Cullen D."/>
            <person name="Hibbett D.S."/>
            <person name="Grigoriev I.V."/>
        </authorList>
    </citation>
    <scope>NUCLEOTIDE SEQUENCE [LARGE SCALE GENOMIC DNA]</scope>
    <source>
        <strain evidence="2">CBS 339.88</strain>
    </source>
</reference>
<gene>
    <name evidence="1" type="ORF">GALMADRAFT_1146463</name>
</gene>
<protein>
    <submittedName>
        <fullName evidence="1">Uncharacterized protein</fullName>
    </submittedName>
</protein>